<dbReference type="Pfam" id="PF25917">
    <property type="entry name" value="BSH_RND"/>
    <property type="match status" value="1"/>
</dbReference>
<dbReference type="Gene3D" id="2.40.50.100">
    <property type="match status" value="2"/>
</dbReference>
<reference evidence="4 5" key="1">
    <citation type="submission" date="2019-08" db="EMBL/GenBank/DDBJ databases">
        <title>Complete genome sequence of Candidatus Uab amorphum.</title>
        <authorList>
            <person name="Shiratori T."/>
            <person name="Suzuki S."/>
            <person name="Kakizawa Y."/>
            <person name="Ishida K."/>
        </authorList>
    </citation>
    <scope>NUCLEOTIDE SEQUENCE [LARGE SCALE GENOMIC DNA]</scope>
    <source>
        <strain evidence="4 5">SRT547</strain>
    </source>
</reference>
<dbReference type="EMBL" id="AP019860">
    <property type="protein sequence ID" value="BBM83720.1"/>
    <property type="molecule type" value="Genomic_DNA"/>
</dbReference>
<evidence type="ECO:0000259" key="2">
    <source>
        <dbReference type="Pfam" id="PF25876"/>
    </source>
</evidence>
<protein>
    <submittedName>
        <fullName evidence="4">Hemolysin D</fullName>
    </submittedName>
</protein>
<dbReference type="Gene3D" id="1.10.287.470">
    <property type="entry name" value="Helix hairpin bin"/>
    <property type="match status" value="2"/>
</dbReference>
<dbReference type="Pfam" id="PF25876">
    <property type="entry name" value="HH_MFP_RND"/>
    <property type="match status" value="1"/>
</dbReference>
<dbReference type="OrthoDB" id="231463at2"/>
<feature type="domain" description="Multidrug resistance protein MdtA-like alpha-helical hairpin" evidence="2">
    <location>
        <begin position="137"/>
        <end position="198"/>
    </location>
</feature>
<dbReference type="PANTHER" id="PTHR30469:SF15">
    <property type="entry name" value="HLYD FAMILY OF SECRETION PROTEINS"/>
    <property type="match status" value="1"/>
</dbReference>
<name>A0A5S9IME1_UABAM</name>
<organism evidence="4 5">
    <name type="scientific">Uabimicrobium amorphum</name>
    <dbReference type="NCBI Taxonomy" id="2596890"/>
    <lineage>
        <taxon>Bacteria</taxon>
        <taxon>Pseudomonadati</taxon>
        <taxon>Planctomycetota</taxon>
        <taxon>Candidatus Uabimicrobiia</taxon>
        <taxon>Candidatus Uabimicrobiales</taxon>
        <taxon>Candidatus Uabimicrobiaceae</taxon>
        <taxon>Candidatus Uabimicrobium</taxon>
    </lineage>
</organism>
<dbReference type="Proteomes" id="UP000326354">
    <property type="component" value="Chromosome"/>
</dbReference>
<dbReference type="KEGG" id="uam:UABAM_02073"/>
<evidence type="ECO:0000313" key="5">
    <source>
        <dbReference type="Proteomes" id="UP000326354"/>
    </source>
</evidence>
<accession>A0A5S9IME1</accession>
<evidence type="ECO:0000256" key="1">
    <source>
        <dbReference type="SAM" id="Coils"/>
    </source>
</evidence>
<proteinExistence type="predicted"/>
<dbReference type="RefSeq" id="WP_151967908.1">
    <property type="nucleotide sequence ID" value="NZ_AP019860.1"/>
</dbReference>
<keyword evidence="1" id="KW-0175">Coiled coil</keyword>
<dbReference type="Gene3D" id="2.40.420.20">
    <property type="match status" value="1"/>
</dbReference>
<feature type="coiled-coil region" evidence="1">
    <location>
        <begin position="104"/>
        <end position="219"/>
    </location>
</feature>
<dbReference type="GO" id="GO:0015562">
    <property type="term" value="F:efflux transmembrane transporter activity"/>
    <property type="evidence" value="ECO:0007669"/>
    <property type="project" value="TreeGrafter"/>
</dbReference>
<dbReference type="PANTHER" id="PTHR30469">
    <property type="entry name" value="MULTIDRUG RESISTANCE PROTEIN MDTA"/>
    <property type="match status" value="1"/>
</dbReference>
<dbReference type="AlphaFoldDB" id="A0A5S9IME1"/>
<dbReference type="GO" id="GO:1990281">
    <property type="term" value="C:efflux pump complex"/>
    <property type="evidence" value="ECO:0007669"/>
    <property type="project" value="TreeGrafter"/>
</dbReference>
<sequence length="542" mass="61467">MLRHVVYLSLCLVFYCGCEEAKVESKINEFPTTPVKVITLNSKNPSFDLRLTGTVDTWKQEEISFEVGGKIDYVIDSGADVEGPLKNIQGKIVKQGTILAKIDQKIYRLRVESAKADIKALQAEYKTTETEINHVIPAQIAEAKSSLQLAERNYKRLSRLMVTDSTSQSELDQARSSLDSAKAKMQQIQAQKKVKEVSLLNVRAQMKKLNESLKSAKLDVENCVVRAPFDGRVSQVHVIRGGYVQPGKAVLTLVLMDPIQISVAVSPKTDRQLNVGDFATIYHPNWKQPATGWIYAKDTVADRNTRTFNLQILVRNFKIDRRMEKYPERKKLPRITDLMPIVSRHYYQNNKKYVNVDCLNKDAKGHYVWRTNHYIGTKFDGVTTVTKMYVTVSDDMLDFLGLFTFRSIVVNGNQVLQKAIKDRAFLALNVPKGVKSGDKVVLVRENWLFRPGELVEIDLNLNSSPFGVYVPMKAILQEDAKHYVFKVETKKDGTFVRKVQVRLFQSFADTRRVESDELSEGDQVVVQGAHYLLPGEKVKVGE</sequence>
<evidence type="ECO:0000313" key="4">
    <source>
        <dbReference type="EMBL" id="BBM83720.1"/>
    </source>
</evidence>
<keyword evidence="5" id="KW-1185">Reference proteome</keyword>
<evidence type="ECO:0000259" key="3">
    <source>
        <dbReference type="Pfam" id="PF25917"/>
    </source>
</evidence>
<dbReference type="InterPro" id="IPR058625">
    <property type="entry name" value="MdtA-like_BSH"/>
</dbReference>
<gene>
    <name evidence="4" type="ORF">UABAM_02073</name>
</gene>
<feature type="domain" description="Multidrug resistance protein MdtA-like barrel-sandwich hybrid" evidence="3">
    <location>
        <begin position="81"/>
        <end position="253"/>
    </location>
</feature>
<dbReference type="SUPFAM" id="SSF111369">
    <property type="entry name" value="HlyD-like secretion proteins"/>
    <property type="match status" value="3"/>
</dbReference>
<dbReference type="InterPro" id="IPR058624">
    <property type="entry name" value="MdtA-like_HH"/>
</dbReference>
<dbReference type="Gene3D" id="2.40.30.170">
    <property type="match status" value="1"/>
</dbReference>